<sequence>MAWRLPLSAHHSSTEHVLQRLDSIFQSFWAELQKRGEASHYLLQDIAKRNGEQKAGKSPLRSDIKLPPTRLPFCQFWMRTRDSLPHRSTSQHGEMLADRTGLYPALPANTRNEQS</sequence>
<feature type="region of interest" description="Disordered" evidence="1">
    <location>
        <begin position="85"/>
        <end position="115"/>
    </location>
</feature>
<protein>
    <submittedName>
        <fullName evidence="2">Uncharacterized protein</fullName>
    </submittedName>
</protein>
<dbReference type="Proteomes" id="UP001295444">
    <property type="component" value="Chromosome 11"/>
</dbReference>
<organism evidence="2 3">
    <name type="scientific">Pelobates cultripes</name>
    <name type="common">Western spadefoot toad</name>
    <dbReference type="NCBI Taxonomy" id="61616"/>
    <lineage>
        <taxon>Eukaryota</taxon>
        <taxon>Metazoa</taxon>
        <taxon>Chordata</taxon>
        <taxon>Craniata</taxon>
        <taxon>Vertebrata</taxon>
        <taxon>Euteleostomi</taxon>
        <taxon>Amphibia</taxon>
        <taxon>Batrachia</taxon>
        <taxon>Anura</taxon>
        <taxon>Pelobatoidea</taxon>
        <taxon>Pelobatidae</taxon>
        <taxon>Pelobates</taxon>
    </lineage>
</organism>
<dbReference type="EMBL" id="OW240922">
    <property type="protein sequence ID" value="CAH2322078.1"/>
    <property type="molecule type" value="Genomic_DNA"/>
</dbReference>
<name>A0AAD1WQN2_PELCU</name>
<reference evidence="2" key="1">
    <citation type="submission" date="2022-03" db="EMBL/GenBank/DDBJ databases">
        <authorList>
            <person name="Alioto T."/>
            <person name="Alioto T."/>
            <person name="Gomez Garrido J."/>
        </authorList>
    </citation>
    <scope>NUCLEOTIDE SEQUENCE</scope>
</reference>
<proteinExistence type="predicted"/>
<evidence type="ECO:0000313" key="3">
    <source>
        <dbReference type="Proteomes" id="UP001295444"/>
    </source>
</evidence>
<keyword evidence="3" id="KW-1185">Reference proteome</keyword>
<feature type="non-terminal residue" evidence="2">
    <location>
        <position position="115"/>
    </location>
</feature>
<evidence type="ECO:0000313" key="2">
    <source>
        <dbReference type="EMBL" id="CAH2322078.1"/>
    </source>
</evidence>
<gene>
    <name evidence="2" type="ORF">PECUL_23A031455</name>
</gene>
<evidence type="ECO:0000256" key="1">
    <source>
        <dbReference type="SAM" id="MobiDB-lite"/>
    </source>
</evidence>
<dbReference type="AlphaFoldDB" id="A0AAD1WQN2"/>
<accession>A0AAD1WQN2</accession>